<keyword evidence="1" id="KW-0732">Signal</keyword>
<dbReference type="Proteomes" id="UP001187415">
    <property type="component" value="Unassembled WGS sequence"/>
</dbReference>
<name>A0AA88NIS9_CHASR</name>
<comment type="caution">
    <text evidence="2">The sequence shown here is derived from an EMBL/GenBank/DDBJ whole genome shotgun (WGS) entry which is preliminary data.</text>
</comment>
<dbReference type="EMBL" id="JAUPFM010000003">
    <property type="protein sequence ID" value="KAK2856775.1"/>
    <property type="molecule type" value="Genomic_DNA"/>
</dbReference>
<sequence length="113" mass="12667">MEQAWLRRVLILLQVLDLGLVCVSGKQWKKIRDEISGAVKVFNPCNPVNCSCHLTVLQQDLGPFKDGISEDVMVSTVQRGWAPTTRSLEISCIENTTVCSLQGVAEWSTSFWR</sequence>
<proteinExistence type="predicted"/>
<protein>
    <submittedName>
        <fullName evidence="2">Uncharacterized protein</fullName>
    </submittedName>
</protein>
<evidence type="ECO:0000256" key="1">
    <source>
        <dbReference type="SAM" id="SignalP"/>
    </source>
</evidence>
<gene>
    <name evidence="2" type="ORF">Q5P01_005510</name>
</gene>
<feature type="chain" id="PRO_5041634470" evidence="1">
    <location>
        <begin position="26"/>
        <end position="113"/>
    </location>
</feature>
<evidence type="ECO:0000313" key="3">
    <source>
        <dbReference type="Proteomes" id="UP001187415"/>
    </source>
</evidence>
<keyword evidence="3" id="KW-1185">Reference proteome</keyword>
<accession>A0AA88NIS9</accession>
<feature type="signal peptide" evidence="1">
    <location>
        <begin position="1"/>
        <end position="25"/>
    </location>
</feature>
<evidence type="ECO:0000313" key="2">
    <source>
        <dbReference type="EMBL" id="KAK2856775.1"/>
    </source>
</evidence>
<dbReference type="AlphaFoldDB" id="A0AA88NIS9"/>
<reference evidence="2" key="1">
    <citation type="submission" date="2023-07" db="EMBL/GenBank/DDBJ databases">
        <title>Chromosome-level Genome Assembly of Striped Snakehead (Channa striata).</title>
        <authorList>
            <person name="Liu H."/>
        </authorList>
    </citation>
    <scope>NUCLEOTIDE SEQUENCE</scope>
    <source>
        <strain evidence="2">Gz</strain>
        <tissue evidence="2">Muscle</tissue>
    </source>
</reference>
<organism evidence="2 3">
    <name type="scientific">Channa striata</name>
    <name type="common">Snakehead murrel</name>
    <name type="synonym">Ophicephalus striatus</name>
    <dbReference type="NCBI Taxonomy" id="64152"/>
    <lineage>
        <taxon>Eukaryota</taxon>
        <taxon>Metazoa</taxon>
        <taxon>Chordata</taxon>
        <taxon>Craniata</taxon>
        <taxon>Vertebrata</taxon>
        <taxon>Euteleostomi</taxon>
        <taxon>Actinopterygii</taxon>
        <taxon>Neopterygii</taxon>
        <taxon>Teleostei</taxon>
        <taxon>Neoteleostei</taxon>
        <taxon>Acanthomorphata</taxon>
        <taxon>Anabantaria</taxon>
        <taxon>Anabantiformes</taxon>
        <taxon>Channoidei</taxon>
        <taxon>Channidae</taxon>
        <taxon>Channa</taxon>
    </lineage>
</organism>